<dbReference type="Pfam" id="PF04932">
    <property type="entry name" value="Wzy_C"/>
    <property type="match status" value="1"/>
</dbReference>
<dbReference type="PANTHER" id="PTHR37422:SF13">
    <property type="entry name" value="LIPOPOLYSACCHARIDE BIOSYNTHESIS PROTEIN PA4999-RELATED"/>
    <property type="match status" value="1"/>
</dbReference>
<feature type="transmembrane region" description="Helical" evidence="5">
    <location>
        <begin position="225"/>
        <end position="252"/>
    </location>
</feature>
<feature type="domain" description="O-antigen ligase-related" evidence="6">
    <location>
        <begin position="226"/>
        <end position="367"/>
    </location>
</feature>
<feature type="transmembrane region" description="Helical" evidence="5">
    <location>
        <begin position="119"/>
        <end position="137"/>
    </location>
</feature>
<keyword evidence="2 5" id="KW-0812">Transmembrane</keyword>
<keyword evidence="4 5" id="KW-0472">Membrane</keyword>
<dbReference type="AlphaFoldDB" id="A0A3B1C275"/>
<dbReference type="EMBL" id="UOGE01000073">
    <property type="protein sequence ID" value="VAX22192.1"/>
    <property type="molecule type" value="Genomic_DNA"/>
</dbReference>
<evidence type="ECO:0000256" key="3">
    <source>
        <dbReference type="ARBA" id="ARBA00022989"/>
    </source>
</evidence>
<feature type="transmembrane region" description="Helical" evidence="5">
    <location>
        <begin position="6"/>
        <end position="25"/>
    </location>
</feature>
<feature type="transmembrane region" description="Helical" evidence="5">
    <location>
        <begin position="96"/>
        <end position="113"/>
    </location>
</feature>
<evidence type="ECO:0000256" key="5">
    <source>
        <dbReference type="SAM" id="Phobius"/>
    </source>
</evidence>
<dbReference type="PANTHER" id="PTHR37422">
    <property type="entry name" value="TEICHURONIC ACID BIOSYNTHESIS PROTEIN TUAE"/>
    <property type="match status" value="1"/>
</dbReference>
<proteinExistence type="predicted"/>
<evidence type="ECO:0000313" key="7">
    <source>
        <dbReference type="EMBL" id="VAX22192.1"/>
    </source>
</evidence>
<name>A0A3B1C275_9ZZZZ</name>
<feature type="transmembrane region" description="Helical" evidence="5">
    <location>
        <begin position="37"/>
        <end position="56"/>
    </location>
</feature>
<keyword evidence="3 5" id="KW-1133">Transmembrane helix</keyword>
<protein>
    <recommendedName>
        <fullName evidence="6">O-antigen ligase-related domain-containing protein</fullName>
    </recommendedName>
</protein>
<evidence type="ECO:0000259" key="6">
    <source>
        <dbReference type="Pfam" id="PF04932"/>
    </source>
</evidence>
<reference evidence="7" key="1">
    <citation type="submission" date="2018-06" db="EMBL/GenBank/DDBJ databases">
        <authorList>
            <person name="Zhirakovskaya E."/>
        </authorList>
    </citation>
    <scope>NUCLEOTIDE SEQUENCE</scope>
</reference>
<feature type="transmembrane region" description="Helical" evidence="5">
    <location>
        <begin position="195"/>
        <end position="213"/>
    </location>
</feature>
<dbReference type="InterPro" id="IPR007016">
    <property type="entry name" value="O-antigen_ligase-rel_domated"/>
</dbReference>
<evidence type="ECO:0000256" key="1">
    <source>
        <dbReference type="ARBA" id="ARBA00004141"/>
    </source>
</evidence>
<feature type="transmembrane region" description="Helical" evidence="5">
    <location>
        <begin position="404"/>
        <end position="420"/>
    </location>
</feature>
<feature type="transmembrane region" description="Helical" evidence="5">
    <location>
        <begin position="258"/>
        <end position="276"/>
    </location>
</feature>
<sequence length="433" mass="48896">MAYRPMIDIFVIFVAFVVASAFLLLVYRGCQGRPKAIMIYLAIIVFFIDSSFRMRAEHGGVSLDWQSALKLIIFMGSFAIGAAHAKIYLKRIKSAAAFWMLLFILWSICSSIYSPIPQYTFGAAISFLGLFLFALVVTQRLNNRQILYTIAWSMGALILISWIAYMLDLEIAHKYNYSSSGQVKRFSGFGGSPNSMGRFASLFILTLFLIYVYKLSRLRKILTPSIVGGATLFLTWSRSSMLAIVAVVISFYLRKRPFLLLFCFIFIISLFMYYEVNTSSNIESSIQSFSRSGSVEELYSFTGRMNIWIFVWEKFLKSPVVGYGYASSRVIITGGFSSRWGFTSTTAHNMILQSLLDTGLIGTLFLLLALANNAFRWIRKPNPIVGATLVYVLLQGFFESGPIGSIPNLLSFFLILSFFWKEDINTRKGAPEK</sequence>
<feature type="transmembrane region" description="Helical" evidence="5">
    <location>
        <begin position="68"/>
        <end position="89"/>
    </location>
</feature>
<dbReference type="GO" id="GO:0016020">
    <property type="term" value="C:membrane"/>
    <property type="evidence" value="ECO:0007669"/>
    <property type="project" value="UniProtKB-SubCell"/>
</dbReference>
<gene>
    <name evidence="7" type="ORF">MNBD_NITROSPINAE02-1487</name>
</gene>
<feature type="transmembrane region" description="Helical" evidence="5">
    <location>
        <begin position="350"/>
        <end position="370"/>
    </location>
</feature>
<evidence type="ECO:0000256" key="4">
    <source>
        <dbReference type="ARBA" id="ARBA00023136"/>
    </source>
</evidence>
<accession>A0A3B1C275</accession>
<dbReference type="InterPro" id="IPR051533">
    <property type="entry name" value="WaaL-like"/>
</dbReference>
<evidence type="ECO:0000256" key="2">
    <source>
        <dbReference type="ARBA" id="ARBA00022692"/>
    </source>
</evidence>
<organism evidence="7">
    <name type="scientific">hydrothermal vent metagenome</name>
    <dbReference type="NCBI Taxonomy" id="652676"/>
    <lineage>
        <taxon>unclassified sequences</taxon>
        <taxon>metagenomes</taxon>
        <taxon>ecological metagenomes</taxon>
    </lineage>
</organism>
<feature type="transmembrane region" description="Helical" evidence="5">
    <location>
        <begin position="146"/>
        <end position="167"/>
    </location>
</feature>
<comment type="subcellular location">
    <subcellularLocation>
        <location evidence="1">Membrane</location>
        <topology evidence="1">Multi-pass membrane protein</topology>
    </subcellularLocation>
</comment>